<dbReference type="GeneID" id="97278910"/>
<protein>
    <submittedName>
        <fullName evidence="1">Uncharacterized protein</fullName>
    </submittedName>
</protein>
<dbReference type="RefSeq" id="WP_405444560.1">
    <property type="nucleotide sequence ID" value="NZ_CP108164.1"/>
</dbReference>
<accession>A0ABZ1KE19</accession>
<reference evidence="1 2" key="1">
    <citation type="submission" date="2022-10" db="EMBL/GenBank/DDBJ databases">
        <title>The complete genomes of actinobacterial strains from the NBC collection.</title>
        <authorList>
            <person name="Joergensen T.S."/>
            <person name="Alvarez Arevalo M."/>
            <person name="Sterndorff E.B."/>
            <person name="Faurdal D."/>
            <person name="Vuksanovic O."/>
            <person name="Mourched A.-S."/>
            <person name="Charusanti P."/>
            <person name="Shaw S."/>
            <person name="Blin K."/>
            <person name="Weber T."/>
        </authorList>
    </citation>
    <scope>NUCLEOTIDE SEQUENCE [LARGE SCALE GENOMIC DNA]</scope>
    <source>
        <strain evidence="1 2">NBC_00156</strain>
    </source>
</reference>
<organism evidence="1 2">
    <name type="scientific">Streptomyces achromogenes</name>
    <dbReference type="NCBI Taxonomy" id="67255"/>
    <lineage>
        <taxon>Bacteria</taxon>
        <taxon>Bacillati</taxon>
        <taxon>Actinomycetota</taxon>
        <taxon>Actinomycetes</taxon>
        <taxon>Kitasatosporales</taxon>
        <taxon>Streptomycetaceae</taxon>
        <taxon>Streptomyces</taxon>
    </lineage>
</organism>
<proteinExistence type="predicted"/>
<dbReference type="EMBL" id="CP108164">
    <property type="protein sequence ID" value="WTQ78916.1"/>
    <property type="molecule type" value="Genomic_DNA"/>
</dbReference>
<keyword evidence="2" id="KW-1185">Reference proteome</keyword>
<gene>
    <name evidence="1" type="ORF">OG350_00765</name>
</gene>
<dbReference type="PROSITE" id="PS51257">
    <property type="entry name" value="PROKAR_LIPOPROTEIN"/>
    <property type="match status" value="1"/>
</dbReference>
<dbReference type="Proteomes" id="UP001622557">
    <property type="component" value="Chromosome"/>
</dbReference>
<sequence>MTTTPDRLDLPARRCRNARRIAALPQLIGACAEAASTVYQPIAAARPARKP</sequence>
<evidence type="ECO:0000313" key="2">
    <source>
        <dbReference type="Proteomes" id="UP001622557"/>
    </source>
</evidence>
<name>A0ABZ1KE19_STRAH</name>
<evidence type="ECO:0000313" key="1">
    <source>
        <dbReference type="EMBL" id="WTQ78916.1"/>
    </source>
</evidence>